<dbReference type="EMBL" id="CP014242">
    <property type="protein sequence ID" value="AMD19106.1"/>
    <property type="molecule type" value="Genomic_DNA"/>
</dbReference>
<feature type="transmembrane region" description="Helical" evidence="5">
    <location>
        <begin position="6"/>
        <end position="26"/>
    </location>
</feature>
<protein>
    <submittedName>
        <fullName evidence="6">HBR205Cp</fullName>
    </submittedName>
</protein>
<dbReference type="GO" id="GO:0015095">
    <property type="term" value="F:magnesium ion transmembrane transporter activity"/>
    <property type="evidence" value="ECO:0007669"/>
    <property type="project" value="InterPro"/>
</dbReference>
<keyword evidence="2 5" id="KW-0812">Transmembrane</keyword>
<gene>
    <name evidence="6" type="ORF">AW171_hschr2917</name>
</gene>
<evidence type="ECO:0000256" key="4">
    <source>
        <dbReference type="ARBA" id="ARBA00023136"/>
    </source>
</evidence>
<proteinExistence type="predicted"/>
<dbReference type="RefSeq" id="XP_017986102.1">
    <property type="nucleotide sequence ID" value="XM_018130613.1"/>
</dbReference>
<reference evidence="6 7" key="1">
    <citation type="submission" date="2016-01" db="EMBL/GenBank/DDBJ databases">
        <title>Genome sequence of the yeast Holleya sinecauda.</title>
        <authorList>
            <person name="Dietrich F.S."/>
        </authorList>
    </citation>
    <scope>NUCLEOTIDE SEQUENCE [LARGE SCALE GENOMIC DNA]</scope>
    <source>
        <strain evidence="6 7">ATCC 58844</strain>
    </source>
</reference>
<feature type="transmembrane region" description="Helical" evidence="5">
    <location>
        <begin position="160"/>
        <end position="182"/>
    </location>
</feature>
<evidence type="ECO:0000313" key="6">
    <source>
        <dbReference type="EMBL" id="AMD19106.1"/>
    </source>
</evidence>
<keyword evidence="4 5" id="KW-0472">Membrane</keyword>
<dbReference type="PANTHER" id="PTHR12570">
    <property type="match status" value="1"/>
</dbReference>
<evidence type="ECO:0000256" key="2">
    <source>
        <dbReference type="ARBA" id="ARBA00022692"/>
    </source>
</evidence>
<feature type="transmembrane region" description="Helical" evidence="5">
    <location>
        <begin position="64"/>
        <end position="84"/>
    </location>
</feature>
<feature type="transmembrane region" description="Helical" evidence="5">
    <location>
        <begin position="252"/>
        <end position="273"/>
    </location>
</feature>
<dbReference type="Proteomes" id="UP000243052">
    <property type="component" value="Chromosome ii"/>
</dbReference>
<name>A0A109UX02_9SACH</name>
<sequence length="394" mass="43286">MTTSVLYYGIPLVILCSGVQSFALVLQRKAANNLAQLTHLYLPDEANDTERGQYSMYRDSTWQLGFALFLVSSLAGSTIQLAALPLVLVAPLQSSGLIFNSWFSSWLLAEPMTREMVTRTILICIGGALLGTVGVGVDSLSDVPSVRRDYKHLVLLAGDNMFICYFLLTNILALAVIVSVFFMRSRHLRSKYEVDIERAQLITPRKGPRNSVFGLCIAFASGVWSAHCLLSAKCITDIILMGTEDDTDIKVIALQVAPIATVCCVFAVSQLYLLNLSLRYMSTSIVCPFVFSIYNAVTILNGIIFYKVQKHVSMWFIVCAIIGIIVLNLGIYGLPIWNDEDKKITHGENTSYTAGNTCDTLTYSSTKYNTTSLSWGQSTVREPTGGKGVTGLDE</sequence>
<feature type="transmembrane region" description="Helical" evidence="5">
    <location>
        <begin position="90"/>
        <end position="109"/>
    </location>
</feature>
<feature type="transmembrane region" description="Helical" evidence="5">
    <location>
        <begin position="285"/>
        <end position="306"/>
    </location>
</feature>
<dbReference type="GO" id="GO:0016020">
    <property type="term" value="C:membrane"/>
    <property type="evidence" value="ECO:0007669"/>
    <property type="project" value="UniProtKB-SubCell"/>
</dbReference>
<accession>A0A109UX02</accession>
<evidence type="ECO:0000256" key="3">
    <source>
        <dbReference type="ARBA" id="ARBA00022989"/>
    </source>
</evidence>
<dbReference type="PANTHER" id="PTHR12570:SF86">
    <property type="entry name" value="ADR321CP"/>
    <property type="match status" value="1"/>
</dbReference>
<dbReference type="GeneID" id="28722569"/>
<dbReference type="InterPro" id="IPR008521">
    <property type="entry name" value="Mg_trans_NIPA"/>
</dbReference>
<keyword evidence="3 5" id="KW-1133">Transmembrane helix</keyword>
<feature type="transmembrane region" description="Helical" evidence="5">
    <location>
        <begin position="121"/>
        <end position="140"/>
    </location>
</feature>
<dbReference type="AlphaFoldDB" id="A0A109UX02"/>
<evidence type="ECO:0000256" key="1">
    <source>
        <dbReference type="ARBA" id="ARBA00004141"/>
    </source>
</evidence>
<evidence type="ECO:0000256" key="5">
    <source>
        <dbReference type="SAM" id="Phobius"/>
    </source>
</evidence>
<organism evidence="6 7">
    <name type="scientific">Eremothecium sinecaudum</name>
    <dbReference type="NCBI Taxonomy" id="45286"/>
    <lineage>
        <taxon>Eukaryota</taxon>
        <taxon>Fungi</taxon>
        <taxon>Dikarya</taxon>
        <taxon>Ascomycota</taxon>
        <taxon>Saccharomycotina</taxon>
        <taxon>Saccharomycetes</taxon>
        <taxon>Saccharomycetales</taxon>
        <taxon>Saccharomycetaceae</taxon>
        <taxon>Eremothecium</taxon>
    </lineage>
</organism>
<feature type="transmembrane region" description="Helical" evidence="5">
    <location>
        <begin position="312"/>
        <end position="334"/>
    </location>
</feature>
<dbReference type="Pfam" id="PF05653">
    <property type="entry name" value="Mg_trans_NIPA"/>
    <property type="match status" value="1"/>
</dbReference>
<keyword evidence="7" id="KW-1185">Reference proteome</keyword>
<dbReference type="OrthoDB" id="2504919at2759"/>
<comment type="subcellular location">
    <subcellularLocation>
        <location evidence="1">Membrane</location>
        <topology evidence="1">Multi-pass membrane protein</topology>
    </subcellularLocation>
</comment>
<evidence type="ECO:0000313" key="7">
    <source>
        <dbReference type="Proteomes" id="UP000243052"/>
    </source>
</evidence>